<comment type="caution">
    <text evidence="1">The sequence shown here is derived from an EMBL/GenBank/DDBJ whole genome shotgun (WGS) entry which is preliminary data.</text>
</comment>
<keyword evidence="2" id="KW-1185">Reference proteome</keyword>
<dbReference type="PANTHER" id="PTHR36154:SF1">
    <property type="entry name" value="DNA-BINDING TRANSCRIPTIONAL ACTIVATOR ALPA"/>
    <property type="match status" value="1"/>
</dbReference>
<dbReference type="InterPro" id="IPR052931">
    <property type="entry name" value="Prophage_regulatory_activator"/>
</dbReference>
<dbReference type="InterPro" id="IPR010260">
    <property type="entry name" value="AlpA"/>
</dbReference>
<dbReference type="Pfam" id="PF05930">
    <property type="entry name" value="Phage_AlpA"/>
    <property type="match status" value="1"/>
</dbReference>
<sequence length="59" mass="6615">MLKLLRLVAVREITGLSRSSIYADPGFPKPVKIGPRAVAWVEEEIIGWVGARIQEREVI</sequence>
<dbReference type="PANTHER" id="PTHR36154">
    <property type="entry name" value="DNA-BINDING TRANSCRIPTIONAL ACTIVATOR ALPA"/>
    <property type="match status" value="1"/>
</dbReference>
<dbReference type="EMBL" id="JAMGBE010000003">
    <property type="protein sequence ID" value="MCL6730235.1"/>
    <property type="molecule type" value="Genomic_DNA"/>
</dbReference>
<proteinExistence type="predicted"/>
<gene>
    <name evidence="1" type="ORF">LZ538_09235</name>
</gene>
<organism evidence="1 2">
    <name type="scientific">Sphingomonas hankyongi</name>
    <dbReference type="NCBI Taxonomy" id="2908209"/>
    <lineage>
        <taxon>Bacteria</taxon>
        <taxon>Pseudomonadati</taxon>
        <taxon>Pseudomonadota</taxon>
        <taxon>Alphaproteobacteria</taxon>
        <taxon>Sphingomonadales</taxon>
        <taxon>Sphingomonadaceae</taxon>
        <taxon>Sphingomonas</taxon>
    </lineage>
</organism>
<name>A0ABT0S3W2_9SPHN</name>
<reference evidence="1" key="1">
    <citation type="submission" date="2022-05" db="EMBL/GenBank/DDBJ databases">
        <authorList>
            <person name="Jo J.-H."/>
            <person name="Im W.-T."/>
        </authorList>
    </citation>
    <scope>NUCLEOTIDE SEQUENCE</scope>
    <source>
        <strain evidence="1">SE220</strain>
    </source>
</reference>
<dbReference type="Proteomes" id="UP001165342">
    <property type="component" value="Unassembled WGS sequence"/>
</dbReference>
<accession>A0ABT0S3W2</accession>
<protein>
    <submittedName>
        <fullName evidence="1">AlpA family phage regulatory protein</fullName>
    </submittedName>
</protein>
<dbReference type="RefSeq" id="WP_249831734.1">
    <property type="nucleotide sequence ID" value="NZ_JAMGBE010000003.1"/>
</dbReference>
<evidence type="ECO:0000313" key="2">
    <source>
        <dbReference type="Proteomes" id="UP001165342"/>
    </source>
</evidence>
<evidence type="ECO:0000313" key="1">
    <source>
        <dbReference type="EMBL" id="MCL6730235.1"/>
    </source>
</evidence>
<dbReference type="Gene3D" id="1.10.238.160">
    <property type="match status" value="1"/>
</dbReference>